<dbReference type="eggNOG" id="KOG0779">
    <property type="taxonomic scope" value="Eukaryota"/>
</dbReference>
<sequence>LFTYPPAPATGGITVTNEDLFCLNEGEFLNDVIIDFYLKYLATEMYPEKFQNAHIFSSFFYRPYCVQTSQRSNFSSIAHLNASIQQRRHAHVRTWTRHVDLFSKDFVVVPVNESAHWFLAIICFPG</sequence>
<dbReference type="AlphaFoldDB" id="T1EJD2"/>
<dbReference type="InterPro" id="IPR038765">
    <property type="entry name" value="Papain-like_cys_pep_sf"/>
</dbReference>
<accession>T1EJD2</accession>
<dbReference type="GO" id="GO:0008234">
    <property type="term" value="F:cysteine-type peptidase activity"/>
    <property type="evidence" value="ECO:0007669"/>
    <property type="project" value="InterPro"/>
</dbReference>
<gene>
    <name evidence="8" type="primary">20196682</name>
    <name evidence="7" type="ORF">HELRODRAFT_143979</name>
</gene>
<keyword evidence="3" id="KW-0645">Protease</keyword>
<dbReference type="RefSeq" id="XP_009019411.1">
    <property type="nucleotide sequence ID" value="XM_009021163.1"/>
</dbReference>
<dbReference type="EMBL" id="AMQM01000769">
    <property type="status" value="NOT_ANNOTATED_CDS"/>
    <property type="molecule type" value="Genomic_DNA"/>
</dbReference>
<dbReference type="HOGENOM" id="CLU_1880616_0_0_1"/>
<dbReference type="EMBL" id="KB096742">
    <property type="protein sequence ID" value="ESO02003.1"/>
    <property type="molecule type" value="Genomic_DNA"/>
</dbReference>
<evidence type="ECO:0000256" key="3">
    <source>
        <dbReference type="ARBA" id="ARBA00022670"/>
    </source>
</evidence>
<reference evidence="7 9" key="2">
    <citation type="journal article" date="2013" name="Nature">
        <title>Insights into bilaterian evolution from three spiralian genomes.</title>
        <authorList>
            <person name="Simakov O."/>
            <person name="Marletaz F."/>
            <person name="Cho S.J."/>
            <person name="Edsinger-Gonzales E."/>
            <person name="Havlak P."/>
            <person name="Hellsten U."/>
            <person name="Kuo D.H."/>
            <person name="Larsson T."/>
            <person name="Lv J."/>
            <person name="Arendt D."/>
            <person name="Savage R."/>
            <person name="Osoegawa K."/>
            <person name="de Jong P."/>
            <person name="Grimwood J."/>
            <person name="Chapman J.A."/>
            <person name="Shapiro H."/>
            <person name="Aerts A."/>
            <person name="Otillar R.P."/>
            <person name="Terry A.Y."/>
            <person name="Boore J.L."/>
            <person name="Grigoriev I.V."/>
            <person name="Lindberg D.R."/>
            <person name="Seaver E.C."/>
            <person name="Weisblat D.A."/>
            <person name="Putnam N.H."/>
            <person name="Rokhsar D.S."/>
        </authorList>
    </citation>
    <scope>NUCLEOTIDE SEQUENCE</scope>
</reference>
<reference evidence="9" key="1">
    <citation type="submission" date="2012-12" db="EMBL/GenBank/DDBJ databases">
        <authorList>
            <person name="Hellsten U."/>
            <person name="Grimwood J."/>
            <person name="Chapman J.A."/>
            <person name="Shapiro H."/>
            <person name="Aerts A."/>
            <person name="Otillar R.P."/>
            <person name="Terry A.Y."/>
            <person name="Boore J.L."/>
            <person name="Simakov O."/>
            <person name="Marletaz F."/>
            <person name="Cho S.-J."/>
            <person name="Edsinger-Gonzales E."/>
            <person name="Havlak P."/>
            <person name="Kuo D.-H."/>
            <person name="Larsson T."/>
            <person name="Lv J."/>
            <person name="Arendt D."/>
            <person name="Savage R."/>
            <person name="Osoegawa K."/>
            <person name="de Jong P."/>
            <person name="Lindberg D.R."/>
            <person name="Seaver E.C."/>
            <person name="Weisblat D.A."/>
            <person name="Putnam N.H."/>
            <person name="Grigoriev I.V."/>
            <person name="Rokhsar D.S."/>
        </authorList>
    </citation>
    <scope>NUCLEOTIDE SEQUENCE</scope>
</reference>
<feature type="domain" description="Ubiquitin-like protease family profile" evidence="6">
    <location>
        <begin position="13"/>
        <end position="126"/>
    </location>
</feature>
<dbReference type="KEGG" id="hro:HELRODRAFT_143979"/>
<dbReference type="OMA" id="LATEMYP"/>
<reference evidence="8" key="3">
    <citation type="submission" date="2015-06" db="UniProtKB">
        <authorList>
            <consortium name="EnsemblMetazoa"/>
        </authorList>
    </citation>
    <scope>IDENTIFICATION</scope>
</reference>
<dbReference type="GO" id="GO:0006508">
    <property type="term" value="P:proteolysis"/>
    <property type="evidence" value="ECO:0007669"/>
    <property type="project" value="UniProtKB-KW"/>
</dbReference>
<dbReference type="Gene3D" id="3.30.310.130">
    <property type="entry name" value="Ubiquitin-related"/>
    <property type="match status" value="1"/>
</dbReference>
<evidence type="ECO:0000256" key="1">
    <source>
        <dbReference type="ARBA" id="ARBA00005234"/>
    </source>
</evidence>
<dbReference type="STRING" id="6412.T1EJD2"/>
<evidence type="ECO:0000256" key="4">
    <source>
        <dbReference type="ARBA" id="ARBA00022786"/>
    </source>
</evidence>
<keyword evidence="9" id="KW-1185">Reference proteome</keyword>
<dbReference type="InterPro" id="IPR003653">
    <property type="entry name" value="Peptidase_C48_C"/>
</dbReference>
<evidence type="ECO:0000259" key="6">
    <source>
        <dbReference type="PROSITE" id="PS50600"/>
    </source>
</evidence>
<dbReference type="PROSITE" id="PS50600">
    <property type="entry name" value="ULP_PROTEASE"/>
    <property type="match status" value="1"/>
</dbReference>
<dbReference type="OrthoDB" id="442460at2759"/>
<organism evidence="8 9">
    <name type="scientific">Helobdella robusta</name>
    <name type="common">Californian leech</name>
    <dbReference type="NCBI Taxonomy" id="6412"/>
    <lineage>
        <taxon>Eukaryota</taxon>
        <taxon>Metazoa</taxon>
        <taxon>Spiralia</taxon>
        <taxon>Lophotrochozoa</taxon>
        <taxon>Annelida</taxon>
        <taxon>Clitellata</taxon>
        <taxon>Hirudinea</taxon>
        <taxon>Rhynchobdellida</taxon>
        <taxon>Glossiphoniidae</taxon>
        <taxon>Helobdella</taxon>
    </lineage>
</organism>
<evidence type="ECO:0000313" key="7">
    <source>
        <dbReference type="EMBL" id="ESO02003.1"/>
    </source>
</evidence>
<dbReference type="InParanoid" id="T1EJD2"/>
<dbReference type="EnsemblMetazoa" id="HelroT143979">
    <property type="protein sequence ID" value="HelroP143979"/>
    <property type="gene ID" value="HelroG143979"/>
</dbReference>
<dbReference type="SUPFAM" id="SSF54001">
    <property type="entry name" value="Cysteine proteinases"/>
    <property type="match status" value="1"/>
</dbReference>
<dbReference type="Pfam" id="PF02902">
    <property type="entry name" value="Peptidase_C48"/>
    <property type="match status" value="1"/>
</dbReference>
<evidence type="ECO:0000313" key="9">
    <source>
        <dbReference type="Proteomes" id="UP000015101"/>
    </source>
</evidence>
<dbReference type="GeneID" id="20196682"/>
<dbReference type="PANTHER" id="PTHR46896:SF3">
    <property type="entry name" value="FI06413P-RELATED"/>
    <property type="match status" value="1"/>
</dbReference>
<keyword evidence="4" id="KW-0833">Ubl conjugation pathway</keyword>
<evidence type="ECO:0000256" key="5">
    <source>
        <dbReference type="ARBA" id="ARBA00022801"/>
    </source>
</evidence>
<dbReference type="Gene3D" id="1.10.418.20">
    <property type="match status" value="1"/>
</dbReference>
<keyword evidence="5" id="KW-0378">Hydrolase</keyword>
<protein>
    <recommendedName>
        <fullName evidence="6">Ubiquitin-like protease family profile domain-containing protein</fullName>
    </recommendedName>
</protein>
<keyword evidence="2" id="KW-0597">Phosphoprotein</keyword>
<dbReference type="Proteomes" id="UP000015101">
    <property type="component" value="Unassembled WGS sequence"/>
</dbReference>
<dbReference type="InterPro" id="IPR051947">
    <property type="entry name" value="Sentrin-specific_protease"/>
</dbReference>
<dbReference type="PANTHER" id="PTHR46896">
    <property type="entry name" value="SENTRIN-SPECIFIC PROTEASE"/>
    <property type="match status" value="1"/>
</dbReference>
<evidence type="ECO:0000313" key="8">
    <source>
        <dbReference type="EnsemblMetazoa" id="HelroP143979"/>
    </source>
</evidence>
<name>T1EJD2_HELRO</name>
<comment type="similarity">
    <text evidence="1">Belongs to the peptidase C48 family.</text>
</comment>
<proteinExistence type="inferred from homology"/>
<evidence type="ECO:0000256" key="2">
    <source>
        <dbReference type="ARBA" id="ARBA00022553"/>
    </source>
</evidence>
<dbReference type="FunFam" id="1.10.418.20:FF:000004">
    <property type="entry name" value="sentrin-specific protease 7 isoform X1"/>
    <property type="match status" value="1"/>
</dbReference>
<dbReference type="CTD" id="20196682"/>